<protein>
    <submittedName>
        <fullName evidence="1">Uncharacterized protein</fullName>
    </submittedName>
</protein>
<proteinExistence type="predicted"/>
<sequence>MEPKDVIPQPVAVASEVDHVSQSAEINESSEIKVEESKSEEIVHVRVGSQGFCHQLLLKTGSIVADLVNPATNKKEKISSGTKNITRQLFNFVLC</sequence>
<reference evidence="1 2" key="1">
    <citation type="journal article" date="2011" name="Science">
        <title>The ecoresponsive genome of Daphnia pulex.</title>
        <authorList>
            <person name="Colbourne J.K."/>
            <person name="Pfrender M.E."/>
            <person name="Gilbert D."/>
            <person name="Thomas W.K."/>
            <person name="Tucker A."/>
            <person name="Oakley T.H."/>
            <person name="Tokishita S."/>
            <person name="Aerts A."/>
            <person name="Arnold G.J."/>
            <person name="Basu M.K."/>
            <person name="Bauer D.J."/>
            <person name="Caceres C.E."/>
            <person name="Carmel L."/>
            <person name="Casola C."/>
            <person name="Choi J.H."/>
            <person name="Detter J.C."/>
            <person name="Dong Q."/>
            <person name="Dusheyko S."/>
            <person name="Eads B.D."/>
            <person name="Frohlich T."/>
            <person name="Geiler-Samerotte K.A."/>
            <person name="Gerlach D."/>
            <person name="Hatcher P."/>
            <person name="Jogdeo S."/>
            <person name="Krijgsveld J."/>
            <person name="Kriventseva E.V."/>
            <person name="Kultz D."/>
            <person name="Laforsch C."/>
            <person name="Lindquist E."/>
            <person name="Lopez J."/>
            <person name="Manak J.R."/>
            <person name="Muller J."/>
            <person name="Pangilinan J."/>
            <person name="Patwardhan R.P."/>
            <person name="Pitluck S."/>
            <person name="Pritham E.J."/>
            <person name="Rechtsteiner A."/>
            <person name="Rho M."/>
            <person name="Rogozin I.B."/>
            <person name="Sakarya O."/>
            <person name="Salamov A."/>
            <person name="Schaack S."/>
            <person name="Shapiro H."/>
            <person name="Shiga Y."/>
            <person name="Skalitzky C."/>
            <person name="Smith Z."/>
            <person name="Souvorov A."/>
            <person name="Sung W."/>
            <person name="Tang Z."/>
            <person name="Tsuchiya D."/>
            <person name="Tu H."/>
            <person name="Vos H."/>
            <person name="Wang M."/>
            <person name="Wolf Y.I."/>
            <person name="Yamagata H."/>
            <person name="Yamada T."/>
            <person name="Ye Y."/>
            <person name="Shaw J.R."/>
            <person name="Andrews J."/>
            <person name="Crease T.J."/>
            <person name="Tang H."/>
            <person name="Lucas S.M."/>
            <person name="Robertson H.M."/>
            <person name="Bork P."/>
            <person name="Koonin E.V."/>
            <person name="Zdobnov E.M."/>
            <person name="Grigoriev I.V."/>
            <person name="Lynch M."/>
            <person name="Boore J.L."/>
        </authorList>
    </citation>
    <scope>NUCLEOTIDE SEQUENCE [LARGE SCALE GENOMIC DNA]</scope>
</reference>
<dbReference type="InParanoid" id="E9GBM4"/>
<dbReference type="KEGG" id="dpx:DAPPUDRAFT_316073"/>
<name>E9GBM4_DAPPU</name>
<keyword evidence="2" id="KW-1185">Reference proteome</keyword>
<accession>E9GBM4</accession>
<dbReference type="Proteomes" id="UP000000305">
    <property type="component" value="Unassembled WGS sequence"/>
</dbReference>
<dbReference type="EMBL" id="GL732538">
    <property type="protein sequence ID" value="EFX83130.1"/>
    <property type="molecule type" value="Genomic_DNA"/>
</dbReference>
<dbReference type="HOGENOM" id="CLU_2374876_0_0_1"/>
<gene>
    <name evidence="1" type="ORF">DAPPUDRAFT_316073</name>
</gene>
<evidence type="ECO:0000313" key="1">
    <source>
        <dbReference type="EMBL" id="EFX83130.1"/>
    </source>
</evidence>
<evidence type="ECO:0000313" key="2">
    <source>
        <dbReference type="Proteomes" id="UP000000305"/>
    </source>
</evidence>
<dbReference type="AlphaFoldDB" id="E9GBM4"/>
<organism evidence="1 2">
    <name type="scientific">Daphnia pulex</name>
    <name type="common">Water flea</name>
    <dbReference type="NCBI Taxonomy" id="6669"/>
    <lineage>
        <taxon>Eukaryota</taxon>
        <taxon>Metazoa</taxon>
        <taxon>Ecdysozoa</taxon>
        <taxon>Arthropoda</taxon>
        <taxon>Crustacea</taxon>
        <taxon>Branchiopoda</taxon>
        <taxon>Diplostraca</taxon>
        <taxon>Cladocera</taxon>
        <taxon>Anomopoda</taxon>
        <taxon>Daphniidae</taxon>
        <taxon>Daphnia</taxon>
    </lineage>
</organism>